<proteinExistence type="predicted"/>
<dbReference type="EMBL" id="CACVKT020008128">
    <property type="protein sequence ID" value="CAC5413249.1"/>
    <property type="molecule type" value="Genomic_DNA"/>
</dbReference>
<gene>
    <name evidence="1" type="ORF">MCOR_46156</name>
</gene>
<evidence type="ECO:0000313" key="2">
    <source>
        <dbReference type="Proteomes" id="UP000507470"/>
    </source>
</evidence>
<reference evidence="1 2" key="1">
    <citation type="submission" date="2020-06" db="EMBL/GenBank/DDBJ databases">
        <authorList>
            <person name="Li R."/>
            <person name="Bekaert M."/>
        </authorList>
    </citation>
    <scope>NUCLEOTIDE SEQUENCE [LARGE SCALE GENOMIC DNA]</scope>
    <source>
        <strain evidence="2">wild</strain>
    </source>
</reference>
<organism evidence="1 2">
    <name type="scientific">Mytilus coruscus</name>
    <name type="common">Sea mussel</name>
    <dbReference type="NCBI Taxonomy" id="42192"/>
    <lineage>
        <taxon>Eukaryota</taxon>
        <taxon>Metazoa</taxon>
        <taxon>Spiralia</taxon>
        <taxon>Lophotrochozoa</taxon>
        <taxon>Mollusca</taxon>
        <taxon>Bivalvia</taxon>
        <taxon>Autobranchia</taxon>
        <taxon>Pteriomorphia</taxon>
        <taxon>Mytilida</taxon>
        <taxon>Mytiloidea</taxon>
        <taxon>Mytilidae</taxon>
        <taxon>Mytilinae</taxon>
        <taxon>Mytilus</taxon>
    </lineage>
</organism>
<keyword evidence="2" id="KW-1185">Reference proteome</keyword>
<dbReference type="Gene3D" id="3.30.420.10">
    <property type="entry name" value="Ribonuclease H-like superfamily/Ribonuclease H"/>
    <property type="match status" value="1"/>
</dbReference>
<dbReference type="InterPro" id="IPR036397">
    <property type="entry name" value="RNaseH_sf"/>
</dbReference>
<evidence type="ECO:0000313" key="1">
    <source>
        <dbReference type="EMBL" id="CAC5413249.1"/>
    </source>
</evidence>
<dbReference type="GO" id="GO:0003676">
    <property type="term" value="F:nucleic acid binding"/>
    <property type="evidence" value="ECO:0007669"/>
    <property type="project" value="InterPro"/>
</dbReference>
<name>A0A6J8DXD2_MYTCO</name>
<dbReference type="Proteomes" id="UP000507470">
    <property type="component" value="Unassembled WGS sequence"/>
</dbReference>
<dbReference type="AlphaFoldDB" id="A0A6J8DXD2"/>
<accession>A0A6J8DXD2</accession>
<dbReference type="OrthoDB" id="6246393at2759"/>
<evidence type="ECO:0008006" key="3">
    <source>
        <dbReference type="Google" id="ProtNLM"/>
    </source>
</evidence>
<protein>
    <recommendedName>
        <fullName evidence="3">Tc1-like transposase DDE domain-containing protein</fullName>
    </recommendedName>
</protein>
<sequence>MSTEIRTQRNYTSHVSDPHQRLRLAWCLSRRGGNLKTWRRIHWSDENWLLLYVIDGRMRVCKYKNTAHTTRNIQPTVPYGGGSLMIYMGCISHDCKLDLVTIRTNLTGNQYIREVLQPAVVHKFDNHPLAARPVFMDDNAMSHRSMAVTAYIQGKAEAKTSLPWPAMKPDLNPKEHVRDLIGHRLQAVEPPLQNLQMYVSLKKHCTRNGDS</sequence>